<evidence type="ECO:0000259" key="4">
    <source>
        <dbReference type="PROSITE" id="PS51379"/>
    </source>
</evidence>
<keyword evidence="3" id="KW-0411">Iron-sulfur</keyword>
<dbReference type="Proteomes" id="UP000002534">
    <property type="component" value="Chromosome"/>
</dbReference>
<dbReference type="PROSITE" id="PS00198">
    <property type="entry name" value="4FE4S_FER_1"/>
    <property type="match status" value="1"/>
</dbReference>
<organism evidence="5 6">
    <name type="scientific">Syntrophotalea carbinolica (strain DSM 2380 / NBRC 103641 / GraBd1)</name>
    <name type="common">Pelobacter carbinolicus</name>
    <dbReference type="NCBI Taxonomy" id="338963"/>
    <lineage>
        <taxon>Bacteria</taxon>
        <taxon>Pseudomonadati</taxon>
        <taxon>Thermodesulfobacteriota</taxon>
        <taxon>Desulfuromonadia</taxon>
        <taxon>Desulfuromonadales</taxon>
        <taxon>Syntrophotaleaceae</taxon>
        <taxon>Syntrophotalea</taxon>
    </lineage>
</organism>
<keyword evidence="6" id="KW-1185">Reference proteome</keyword>
<evidence type="ECO:0000256" key="3">
    <source>
        <dbReference type="ARBA" id="ARBA00023014"/>
    </source>
</evidence>
<dbReference type="GO" id="GO:0046872">
    <property type="term" value="F:metal ion binding"/>
    <property type="evidence" value="ECO:0007669"/>
    <property type="project" value="UniProtKB-KW"/>
</dbReference>
<name>Q3A2C0_SYNC1</name>
<dbReference type="InterPro" id="IPR017896">
    <property type="entry name" value="4Fe4S_Fe-S-bd"/>
</dbReference>
<evidence type="ECO:0000313" key="6">
    <source>
        <dbReference type="Proteomes" id="UP000002534"/>
    </source>
</evidence>
<keyword evidence="1" id="KW-0479">Metal-binding</keyword>
<dbReference type="PROSITE" id="PS51379">
    <property type="entry name" value="4FE4S_FER_2"/>
    <property type="match status" value="2"/>
</dbReference>
<dbReference type="eggNOG" id="COG1146">
    <property type="taxonomic scope" value="Bacteria"/>
</dbReference>
<dbReference type="KEGG" id="pca:Pcar_2248"/>
<dbReference type="STRING" id="338963.Pcar_2248"/>
<feature type="domain" description="4Fe-4S ferredoxin-type" evidence="4">
    <location>
        <begin position="39"/>
        <end position="69"/>
    </location>
</feature>
<dbReference type="PANTHER" id="PTHR43122">
    <property type="entry name" value="FERREDOXIN SUBUNIT OF PYRUVATE:FLAVODOXIN OXIDOREDUCTASE-RELATED"/>
    <property type="match status" value="1"/>
</dbReference>
<dbReference type="Gene3D" id="3.30.70.20">
    <property type="match status" value="1"/>
</dbReference>
<reference evidence="6" key="1">
    <citation type="submission" date="2005-10" db="EMBL/GenBank/DDBJ databases">
        <title>Complete sequence of Pelobacter carbinolicus DSM 2380.</title>
        <authorList>
            <person name="Copeland A."/>
            <person name="Lucas S."/>
            <person name="Lapidus A."/>
            <person name="Barry K."/>
            <person name="Detter J.C."/>
            <person name="Glavina T."/>
            <person name="Hammon N."/>
            <person name="Israni S."/>
            <person name="Pitluck S."/>
            <person name="Chertkov O."/>
            <person name="Schmutz J."/>
            <person name="Larimer F."/>
            <person name="Land M."/>
            <person name="Kyrpides N."/>
            <person name="Ivanova N."/>
            <person name="Richardson P."/>
        </authorList>
    </citation>
    <scope>NUCLEOTIDE SEQUENCE [LARGE SCALE GENOMIC DNA]</scope>
    <source>
        <strain evidence="6">DSM 2380 / NBRC 103641 / GraBd1</strain>
    </source>
</reference>
<evidence type="ECO:0000256" key="2">
    <source>
        <dbReference type="ARBA" id="ARBA00023004"/>
    </source>
</evidence>
<dbReference type="HOGENOM" id="CLU_2357214_0_0_7"/>
<dbReference type="EMBL" id="CP000142">
    <property type="protein sequence ID" value="ABA89487.1"/>
    <property type="molecule type" value="Genomic_DNA"/>
</dbReference>
<feature type="domain" description="4Fe-4S ferredoxin-type" evidence="4">
    <location>
        <begin position="3"/>
        <end position="32"/>
    </location>
</feature>
<keyword evidence="2" id="KW-0408">Iron</keyword>
<sequence length="96" mass="10670">MFARIKIDGDRCKGCGLCTISCPRHLLYLKTTDSNSNHPVADIKDNGHCWGCAYCACICPDLAITVLSLVRNEITGRLSKVFPRYCKIVETLCCEL</sequence>
<dbReference type="AlphaFoldDB" id="Q3A2C0"/>
<evidence type="ECO:0000313" key="5">
    <source>
        <dbReference type="EMBL" id="ABA89487.1"/>
    </source>
</evidence>
<evidence type="ECO:0000256" key="1">
    <source>
        <dbReference type="ARBA" id="ARBA00022723"/>
    </source>
</evidence>
<dbReference type="InterPro" id="IPR017900">
    <property type="entry name" value="4Fe4S_Fe_S_CS"/>
</dbReference>
<dbReference type="Pfam" id="PF12838">
    <property type="entry name" value="Fer4_7"/>
    <property type="match status" value="1"/>
</dbReference>
<protein>
    <submittedName>
        <fullName evidence="5">2-oxoacid:ferredoxin oxidoreductase, ferredoxin subunit</fullName>
    </submittedName>
</protein>
<dbReference type="GO" id="GO:0051536">
    <property type="term" value="F:iron-sulfur cluster binding"/>
    <property type="evidence" value="ECO:0007669"/>
    <property type="project" value="UniProtKB-KW"/>
</dbReference>
<reference evidence="5 6" key="2">
    <citation type="journal article" date="2012" name="BMC Genomics">
        <title>The genome of Pelobacter carbinolicus reveals surprising metabolic capabilities and physiological features.</title>
        <authorList>
            <person name="Aklujkar M."/>
            <person name="Haveman S.A."/>
            <person name="Didonato R.Jr."/>
            <person name="Chertkov O."/>
            <person name="Han C.S."/>
            <person name="Land M.L."/>
            <person name="Brown P."/>
            <person name="Lovley D.R."/>
        </authorList>
    </citation>
    <scope>NUCLEOTIDE SEQUENCE [LARGE SCALE GENOMIC DNA]</scope>
    <source>
        <strain evidence="6">DSM 2380 / NBRC 103641 / GraBd1</strain>
    </source>
</reference>
<dbReference type="SUPFAM" id="SSF54862">
    <property type="entry name" value="4Fe-4S ferredoxins"/>
    <property type="match status" value="1"/>
</dbReference>
<dbReference type="PANTHER" id="PTHR43122:SF2">
    <property type="entry name" value="FERREDOXIN SUBUNIT OF PYRUVATE:FLAVODOXIN OXIDOREDUCTASE"/>
    <property type="match status" value="1"/>
</dbReference>
<gene>
    <name evidence="5" type="ordered locus">Pcar_2248</name>
</gene>
<proteinExistence type="predicted"/>
<dbReference type="OrthoDB" id="9804603at2"/>
<accession>Q3A2C0</accession>